<dbReference type="AlphaFoldDB" id="A0A518FUL5"/>
<proteinExistence type="predicted"/>
<accession>A0A518FUL5</accession>
<gene>
    <name evidence="1" type="ORF">Pan153_46980</name>
</gene>
<sequence length="337" mass="38077">MNANELIDGAEAYFRERYEKIVDFPFVTRPTIWICDHEAPASRRCRFCERGPSEAVTFRLKAHAGPELLGSKTIRTKNECDECNRRFGTGIESHLGNRLAFVRSVTQVKGKNGAPSYENPSRSMKITHPRGKQTFTLTDKSLFDKALASKGEAFSFDLPADAMSMMHVPSEAFKALIKIACSVCPLGELPECRPAIHWIMTGSRPYISNHLVVRTFTSGPGDAFTSKVILLRRKQPGQEPYMWCILQVLNHSFQFFVPFCPSDTAIMKAGTVSIPAWPYRPDNIPLQLPHDTFDYWKEDWSSTQEEQISIKAGFHVQKAWVVNGPNTSEELREDGSR</sequence>
<name>A0A518FUL5_9PLAN</name>
<organism evidence="1 2">
    <name type="scientific">Gimesia panareensis</name>
    <dbReference type="NCBI Taxonomy" id="2527978"/>
    <lineage>
        <taxon>Bacteria</taxon>
        <taxon>Pseudomonadati</taxon>
        <taxon>Planctomycetota</taxon>
        <taxon>Planctomycetia</taxon>
        <taxon>Planctomycetales</taxon>
        <taxon>Planctomycetaceae</taxon>
        <taxon>Gimesia</taxon>
    </lineage>
</organism>
<dbReference type="EMBL" id="CP036317">
    <property type="protein sequence ID" value="QDV20029.1"/>
    <property type="molecule type" value="Genomic_DNA"/>
</dbReference>
<evidence type="ECO:0008006" key="3">
    <source>
        <dbReference type="Google" id="ProtNLM"/>
    </source>
</evidence>
<dbReference type="RefSeq" id="WP_197994710.1">
    <property type="nucleotide sequence ID" value="NZ_CP036317.1"/>
</dbReference>
<evidence type="ECO:0000313" key="1">
    <source>
        <dbReference type="EMBL" id="QDV20029.1"/>
    </source>
</evidence>
<evidence type="ECO:0000313" key="2">
    <source>
        <dbReference type="Proteomes" id="UP000320839"/>
    </source>
</evidence>
<reference evidence="1 2" key="1">
    <citation type="submission" date="2019-02" db="EMBL/GenBank/DDBJ databases">
        <title>Deep-cultivation of Planctomycetes and their phenomic and genomic characterization uncovers novel biology.</title>
        <authorList>
            <person name="Wiegand S."/>
            <person name="Jogler M."/>
            <person name="Boedeker C."/>
            <person name="Pinto D."/>
            <person name="Vollmers J."/>
            <person name="Rivas-Marin E."/>
            <person name="Kohn T."/>
            <person name="Peeters S.H."/>
            <person name="Heuer A."/>
            <person name="Rast P."/>
            <person name="Oberbeckmann S."/>
            <person name="Bunk B."/>
            <person name="Jeske O."/>
            <person name="Meyerdierks A."/>
            <person name="Storesund J.E."/>
            <person name="Kallscheuer N."/>
            <person name="Luecker S."/>
            <person name="Lage O.M."/>
            <person name="Pohl T."/>
            <person name="Merkel B.J."/>
            <person name="Hornburger P."/>
            <person name="Mueller R.-W."/>
            <person name="Bruemmer F."/>
            <person name="Labrenz M."/>
            <person name="Spormann A.M."/>
            <person name="Op den Camp H."/>
            <person name="Overmann J."/>
            <person name="Amann R."/>
            <person name="Jetten M.S.M."/>
            <person name="Mascher T."/>
            <person name="Medema M.H."/>
            <person name="Devos D.P."/>
            <person name="Kaster A.-K."/>
            <person name="Ovreas L."/>
            <person name="Rohde M."/>
            <person name="Galperin M.Y."/>
            <person name="Jogler C."/>
        </authorList>
    </citation>
    <scope>NUCLEOTIDE SEQUENCE [LARGE SCALE GENOMIC DNA]</scope>
    <source>
        <strain evidence="1 2">Pan153</strain>
    </source>
</reference>
<dbReference type="Proteomes" id="UP000320839">
    <property type="component" value="Chromosome"/>
</dbReference>
<protein>
    <recommendedName>
        <fullName evidence="3">HNH endonuclease 5 domain-containing protein</fullName>
    </recommendedName>
</protein>